<evidence type="ECO:0000313" key="2">
    <source>
        <dbReference type="EMBL" id="RYR33475.1"/>
    </source>
</evidence>
<sequence length="379" mass="43858">MHVEMFVVHEVDDAEGFPEVQSDNVQQVSERDNLYPNVAVENARNESNSDDDSDDEEFLPFYLEVDSVDGIHFINNEEEYDDENGFEKLIGVKDGSWVDKGKEIVNGDFNDEEGFNSDELDLEYEVGGGSDKEDRQEKDDYKRRRYPIYKDVKDMRSYKWEVGTVFASREEFKDTVTVYTVQTRGLFVNEIVFFGYIQQKWSYEVVNGLNKYVVDLSARECSYKKWQLSDGINFKGLDMNVYVDDCYKKDAYARCYDSVIYPLNDPYIWEKTEFGDVMPPPYQKPSHSPMKKRKRGLEEAEDRSQSHLSRRGHIQRCSNYGESGHKRGGCSKPPLSAQPPKQSTVKKTNRGRKRSSSQPTVQSAARGRKRPDLQQKSSL</sequence>
<feature type="region of interest" description="Disordered" evidence="1">
    <location>
        <begin position="16"/>
        <end position="56"/>
    </location>
</feature>
<evidence type="ECO:0008006" key="4">
    <source>
        <dbReference type="Google" id="ProtNLM"/>
    </source>
</evidence>
<name>A0A445B462_ARAHY</name>
<organism evidence="2 3">
    <name type="scientific">Arachis hypogaea</name>
    <name type="common">Peanut</name>
    <dbReference type="NCBI Taxonomy" id="3818"/>
    <lineage>
        <taxon>Eukaryota</taxon>
        <taxon>Viridiplantae</taxon>
        <taxon>Streptophyta</taxon>
        <taxon>Embryophyta</taxon>
        <taxon>Tracheophyta</taxon>
        <taxon>Spermatophyta</taxon>
        <taxon>Magnoliopsida</taxon>
        <taxon>eudicotyledons</taxon>
        <taxon>Gunneridae</taxon>
        <taxon>Pentapetalae</taxon>
        <taxon>rosids</taxon>
        <taxon>fabids</taxon>
        <taxon>Fabales</taxon>
        <taxon>Fabaceae</taxon>
        <taxon>Papilionoideae</taxon>
        <taxon>50 kb inversion clade</taxon>
        <taxon>dalbergioids sensu lato</taxon>
        <taxon>Dalbergieae</taxon>
        <taxon>Pterocarpus clade</taxon>
        <taxon>Arachis</taxon>
    </lineage>
</organism>
<gene>
    <name evidence="2" type="ORF">Ahy_A10g048056</name>
</gene>
<feature type="region of interest" description="Disordered" evidence="1">
    <location>
        <begin position="279"/>
        <end position="379"/>
    </location>
</feature>
<reference evidence="2 3" key="1">
    <citation type="submission" date="2019-01" db="EMBL/GenBank/DDBJ databases">
        <title>Sequencing of cultivated peanut Arachis hypogaea provides insights into genome evolution and oil improvement.</title>
        <authorList>
            <person name="Chen X."/>
        </authorList>
    </citation>
    <scope>NUCLEOTIDE SEQUENCE [LARGE SCALE GENOMIC DNA]</scope>
    <source>
        <strain evidence="3">cv. Fuhuasheng</strain>
        <tissue evidence="2">Leaves</tissue>
    </source>
</reference>
<dbReference type="Proteomes" id="UP000289738">
    <property type="component" value="Chromosome A10"/>
</dbReference>
<keyword evidence="3" id="KW-1185">Reference proteome</keyword>
<feature type="compositionally biased region" description="Basic and acidic residues" evidence="1">
    <location>
        <begin position="296"/>
        <end position="305"/>
    </location>
</feature>
<accession>A0A445B462</accession>
<evidence type="ECO:0000313" key="3">
    <source>
        <dbReference type="Proteomes" id="UP000289738"/>
    </source>
</evidence>
<dbReference type="EMBL" id="SDMP01000010">
    <property type="protein sequence ID" value="RYR33475.1"/>
    <property type="molecule type" value="Genomic_DNA"/>
</dbReference>
<evidence type="ECO:0000256" key="1">
    <source>
        <dbReference type="SAM" id="MobiDB-lite"/>
    </source>
</evidence>
<dbReference type="AlphaFoldDB" id="A0A445B462"/>
<protein>
    <recommendedName>
        <fullName evidence="4">Transposase MuDR plant domain-containing protein</fullName>
    </recommendedName>
</protein>
<comment type="caution">
    <text evidence="2">The sequence shown here is derived from an EMBL/GenBank/DDBJ whole genome shotgun (WGS) entry which is preliminary data.</text>
</comment>
<proteinExistence type="predicted"/>